<keyword evidence="4 7" id="KW-1133">Transmembrane helix</keyword>
<feature type="domain" description="MotA/TolQ/ExbB proton channel" evidence="8">
    <location>
        <begin position="90"/>
        <end position="197"/>
    </location>
</feature>
<gene>
    <name evidence="9" type="ORF">ALO47_02814</name>
</gene>
<evidence type="ECO:0000256" key="7">
    <source>
        <dbReference type="SAM" id="Phobius"/>
    </source>
</evidence>
<dbReference type="GO" id="GO:0017038">
    <property type="term" value="P:protein import"/>
    <property type="evidence" value="ECO:0007669"/>
    <property type="project" value="TreeGrafter"/>
</dbReference>
<feature type="transmembrane region" description="Helical" evidence="7">
    <location>
        <begin position="119"/>
        <end position="144"/>
    </location>
</feature>
<evidence type="ECO:0000256" key="1">
    <source>
        <dbReference type="ARBA" id="ARBA00004651"/>
    </source>
</evidence>
<reference evidence="9 10" key="1">
    <citation type="submission" date="2015-09" db="EMBL/GenBank/DDBJ databases">
        <title>Genome announcement of multiple Pseudomonas syringae strains.</title>
        <authorList>
            <person name="Thakur S."/>
            <person name="Wang P.W."/>
            <person name="Gong Y."/>
            <person name="Weir B.S."/>
            <person name="Guttman D.S."/>
        </authorList>
    </citation>
    <scope>NUCLEOTIDE SEQUENCE [LARGE SCALE GENOMIC DNA]</scope>
    <source>
        <strain evidence="9 10">ICMP3882</strain>
    </source>
</reference>
<proteinExistence type="inferred from homology"/>
<evidence type="ECO:0000313" key="10">
    <source>
        <dbReference type="Proteomes" id="UP000050554"/>
    </source>
</evidence>
<dbReference type="Pfam" id="PF01618">
    <property type="entry name" value="MotA_ExbB"/>
    <property type="match status" value="1"/>
</dbReference>
<comment type="similarity">
    <text evidence="6">Belongs to the exbB/tolQ family.</text>
</comment>
<evidence type="ECO:0000313" key="9">
    <source>
        <dbReference type="EMBL" id="KPY50784.1"/>
    </source>
</evidence>
<dbReference type="GO" id="GO:0005886">
    <property type="term" value="C:plasma membrane"/>
    <property type="evidence" value="ECO:0007669"/>
    <property type="project" value="UniProtKB-SubCell"/>
</dbReference>
<comment type="caution">
    <text evidence="9">The sequence shown here is derived from an EMBL/GenBank/DDBJ whole genome shotgun (WGS) entry which is preliminary data.</text>
</comment>
<dbReference type="InterPro" id="IPR050790">
    <property type="entry name" value="ExbB/TolQ_transport"/>
</dbReference>
<dbReference type="RefSeq" id="WP_004879329.1">
    <property type="nucleotide sequence ID" value="NZ_LJRF01000026.1"/>
</dbReference>
<evidence type="ECO:0000256" key="3">
    <source>
        <dbReference type="ARBA" id="ARBA00022692"/>
    </source>
</evidence>
<feature type="transmembrane region" description="Helical" evidence="7">
    <location>
        <begin position="12"/>
        <end position="33"/>
    </location>
</feature>
<dbReference type="PANTHER" id="PTHR30625">
    <property type="entry name" value="PROTEIN TOLQ"/>
    <property type="match status" value="1"/>
</dbReference>
<keyword evidence="5 7" id="KW-0472">Membrane</keyword>
<name>A0A0N8SR22_PSESI</name>
<dbReference type="InterPro" id="IPR002898">
    <property type="entry name" value="MotA_ExbB_proton_chnl"/>
</dbReference>
<evidence type="ECO:0000256" key="2">
    <source>
        <dbReference type="ARBA" id="ARBA00022475"/>
    </source>
</evidence>
<feature type="transmembrane region" description="Helical" evidence="7">
    <location>
        <begin position="164"/>
        <end position="185"/>
    </location>
</feature>
<dbReference type="EMBL" id="LJRF01000026">
    <property type="protein sequence ID" value="KPY50784.1"/>
    <property type="molecule type" value="Genomic_DNA"/>
</dbReference>
<accession>A0A0N8SR22</accession>
<dbReference type="PATRIC" id="fig|55398.3.peg.3559"/>
<evidence type="ECO:0000256" key="5">
    <source>
        <dbReference type="ARBA" id="ARBA00023136"/>
    </source>
</evidence>
<protein>
    <submittedName>
        <fullName evidence="9">TonB system transport protein ExbB</fullName>
    </submittedName>
</protein>
<evidence type="ECO:0000256" key="6">
    <source>
        <dbReference type="RuleBase" id="RU004057"/>
    </source>
</evidence>
<evidence type="ECO:0000256" key="4">
    <source>
        <dbReference type="ARBA" id="ARBA00022989"/>
    </source>
</evidence>
<keyword evidence="6" id="KW-0653">Protein transport</keyword>
<dbReference type="AlphaFoldDB" id="A0A0N8SR22"/>
<organism evidence="9 10">
    <name type="scientific">Pseudomonas syringae pv. ribicola</name>
    <dbReference type="NCBI Taxonomy" id="55398"/>
    <lineage>
        <taxon>Bacteria</taxon>
        <taxon>Pseudomonadati</taxon>
        <taxon>Pseudomonadota</taxon>
        <taxon>Gammaproteobacteria</taxon>
        <taxon>Pseudomonadales</taxon>
        <taxon>Pseudomonadaceae</taxon>
        <taxon>Pseudomonas</taxon>
    </lineage>
</organism>
<dbReference type="PANTHER" id="PTHR30625:SF3">
    <property type="entry name" value="TOL-PAL SYSTEM PROTEIN TOLQ"/>
    <property type="match status" value="1"/>
</dbReference>
<keyword evidence="2" id="KW-1003">Cell membrane</keyword>
<keyword evidence="3 7" id="KW-0812">Transmembrane</keyword>
<dbReference type="GeneID" id="47765554"/>
<comment type="subcellular location">
    <subcellularLocation>
        <location evidence="1">Cell membrane</location>
        <topology evidence="1">Multi-pass membrane protein</topology>
    </subcellularLocation>
    <subcellularLocation>
        <location evidence="6">Membrane</location>
        <topology evidence="6">Multi-pass membrane protein</topology>
    </subcellularLocation>
</comment>
<sequence length="233" mass="25167">MNNAYATLITQTSLGILLFFSVITWLLLMLKGLNQWKQSRKSRDYIRAFKAAGSLENALNLEQNGSAAARLGATGAQVLTTRQGMSELGHPWNRQDLLERNLHQLIVDERREMESGLGWLASIGSTAPFIGLFGTVFGIIHALSAISTAKSASIAVVAGPIGEALIATGVGIAVAVPAVLAYNFFMRRVKLLVADLDKFAVEFLNLSQVHAFQLQRPTSINRSTENSALSGVI</sequence>
<evidence type="ECO:0000259" key="8">
    <source>
        <dbReference type="Pfam" id="PF01618"/>
    </source>
</evidence>
<dbReference type="Proteomes" id="UP000050554">
    <property type="component" value="Unassembled WGS sequence"/>
</dbReference>
<keyword evidence="6" id="KW-0813">Transport</keyword>